<dbReference type="InterPro" id="IPR002347">
    <property type="entry name" value="SDR_fam"/>
</dbReference>
<dbReference type="InParanoid" id="J4HWM1"/>
<dbReference type="PANTHER" id="PTHR43157:SF31">
    <property type="entry name" value="PHOSPHATIDYLINOSITOL-GLYCAN BIOSYNTHESIS CLASS F PROTEIN"/>
    <property type="match status" value="1"/>
</dbReference>
<dbReference type="RefSeq" id="XP_012181785.1">
    <property type="nucleotide sequence ID" value="XM_012326395.1"/>
</dbReference>
<accession>J4HWM1</accession>
<evidence type="ECO:0000313" key="3">
    <source>
        <dbReference type="Proteomes" id="UP000006352"/>
    </source>
</evidence>
<dbReference type="Gene3D" id="3.40.50.720">
    <property type="entry name" value="NAD(P)-binding Rossmann-like Domain"/>
    <property type="match status" value="2"/>
</dbReference>
<dbReference type="GeneID" id="24097413"/>
<name>J4HWM1_9APHY</name>
<dbReference type="OrthoDB" id="191139at2759"/>
<keyword evidence="3" id="KW-1185">Reference proteome</keyword>
<sequence>MVWGSQSFDPISDLSDITGKVIVVTGSSGGIGYATIQHLARHGAKVYMAARNEDKAKAAISRLHSEGLGPGNGEVLFLKLDLSDPNDVRTAADEFMKDESRLDVLARDPQSDVRIINVSSYTDFKWVFLTQFYWWPPQVSSSGISFLKRGIRFRDLDDFNDEHRGELAPGLARYCRSKLANVLFTTELQKRLDAAGIPIVVMAVDPGLTVSSTTLPPNPP</sequence>
<gene>
    <name evidence="2" type="ORF">FIBRA_04604</name>
</gene>
<keyword evidence="1" id="KW-0560">Oxidoreductase</keyword>
<dbReference type="PANTHER" id="PTHR43157">
    <property type="entry name" value="PHOSPHATIDYLINOSITOL-GLYCAN BIOSYNTHESIS CLASS F PROTEIN-RELATED"/>
    <property type="match status" value="1"/>
</dbReference>
<dbReference type="AlphaFoldDB" id="J4HWM1"/>
<dbReference type="GO" id="GO:0016491">
    <property type="term" value="F:oxidoreductase activity"/>
    <property type="evidence" value="ECO:0007669"/>
    <property type="project" value="UniProtKB-KW"/>
</dbReference>
<dbReference type="EMBL" id="HE797083">
    <property type="protein sequence ID" value="CCM02502.1"/>
    <property type="molecule type" value="Genomic_DNA"/>
</dbReference>
<organism evidence="2 3">
    <name type="scientific">Fibroporia radiculosa</name>
    <dbReference type="NCBI Taxonomy" id="599839"/>
    <lineage>
        <taxon>Eukaryota</taxon>
        <taxon>Fungi</taxon>
        <taxon>Dikarya</taxon>
        <taxon>Basidiomycota</taxon>
        <taxon>Agaricomycotina</taxon>
        <taxon>Agaricomycetes</taxon>
        <taxon>Polyporales</taxon>
        <taxon>Fibroporiaceae</taxon>
        <taxon>Fibroporia</taxon>
    </lineage>
</organism>
<evidence type="ECO:0000256" key="1">
    <source>
        <dbReference type="ARBA" id="ARBA00023002"/>
    </source>
</evidence>
<proteinExistence type="predicted"/>
<dbReference type="SUPFAM" id="SSF51735">
    <property type="entry name" value="NAD(P)-binding Rossmann-fold domains"/>
    <property type="match status" value="1"/>
</dbReference>
<evidence type="ECO:0000313" key="2">
    <source>
        <dbReference type="EMBL" id="CCM02502.1"/>
    </source>
</evidence>
<dbReference type="STRING" id="599839.J4HWM1"/>
<protein>
    <recommendedName>
        <fullName evidence="4">NAD(P)-binding protein</fullName>
    </recommendedName>
</protein>
<dbReference type="InterPro" id="IPR036291">
    <property type="entry name" value="NAD(P)-bd_dom_sf"/>
</dbReference>
<evidence type="ECO:0008006" key="4">
    <source>
        <dbReference type="Google" id="ProtNLM"/>
    </source>
</evidence>
<dbReference type="Pfam" id="PF00106">
    <property type="entry name" value="adh_short"/>
    <property type="match status" value="1"/>
</dbReference>
<dbReference type="Proteomes" id="UP000006352">
    <property type="component" value="Unassembled WGS sequence"/>
</dbReference>
<dbReference type="HOGENOM" id="CLU_010194_44_6_1"/>
<dbReference type="PRINTS" id="PR00081">
    <property type="entry name" value="GDHRDH"/>
</dbReference>
<reference evidence="2 3" key="1">
    <citation type="journal article" date="2012" name="Appl. Environ. Microbiol.">
        <title>Short-read sequencing for genomic analysis of the brown rot fungus Fibroporia radiculosa.</title>
        <authorList>
            <person name="Tang J.D."/>
            <person name="Perkins A.D."/>
            <person name="Sonstegard T.S."/>
            <person name="Schroeder S.G."/>
            <person name="Burgess S.C."/>
            <person name="Diehl S.V."/>
        </authorList>
    </citation>
    <scope>NUCLEOTIDE SEQUENCE [LARGE SCALE GENOMIC DNA]</scope>
    <source>
        <strain evidence="2 3">TFFH 294</strain>
    </source>
</reference>